<keyword evidence="8" id="KW-1185">Reference proteome</keyword>
<reference evidence="7" key="1">
    <citation type="submission" date="2020-06" db="EMBL/GenBank/DDBJ databases">
        <authorList>
            <person name="Li T."/>
            <person name="Hu X."/>
            <person name="Zhang T."/>
            <person name="Song X."/>
            <person name="Zhang H."/>
            <person name="Dai N."/>
            <person name="Sheng W."/>
            <person name="Hou X."/>
            <person name="Wei L."/>
        </authorList>
    </citation>
    <scope>NUCLEOTIDE SEQUENCE</scope>
    <source>
        <strain evidence="7">3651</strain>
        <tissue evidence="7">Leaf</tissue>
    </source>
</reference>
<dbReference type="EMBL" id="JACGWO010000007">
    <property type="protein sequence ID" value="KAK4422421.1"/>
    <property type="molecule type" value="Genomic_DNA"/>
</dbReference>
<comment type="pathway">
    <text evidence="1">Glycan metabolism; pectin degradation; 2-dehydro-3-deoxy-D-gluconate from pectin: step 1/5.</text>
</comment>
<evidence type="ECO:0000259" key="6">
    <source>
        <dbReference type="Pfam" id="PF01095"/>
    </source>
</evidence>
<evidence type="ECO:0000256" key="4">
    <source>
        <dbReference type="ARBA" id="ARBA00023316"/>
    </source>
</evidence>
<evidence type="ECO:0000313" key="7">
    <source>
        <dbReference type="EMBL" id="KAK4422421.1"/>
    </source>
</evidence>
<gene>
    <name evidence="7" type="ORF">Salat_1824400</name>
</gene>
<name>A0AAE2CHH5_9LAMI</name>
<keyword evidence="2" id="KW-0378">Hydrolase</keyword>
<dbReference type="Pfam" id="PF01095">
    <property type="entry name" value="Pectinesterase"/>
    <property type="match status" value="1"/>
</dbReference>
<evidence type="ECO:0000313" key="8">
    <source>
        <dbReference type="Proteomes" id="UP001293254"/>
    </source>
</evidence>
<dbReference type="Proteomes" id="UP001293254">
    <property type="component" value="Unassembled WGS sequence"/>
</dbReference>
<comment type="caution">
    <text evidence="7">The sequence shown here is derived from an EMBL/GenBank/DDBJ whole genome shotgun (WGS) entry which is preliminary data.</text>
</comment>
<dbReference type="GO" id="GO:0042545">
    <property type="term" value="P:cell wall modification"/>
    <property type="evidence" value="ECO:0007669"/>
    <property type="project" value="InterPro"/>
</dbReference>
<keyword evidence="3" id="KW-0063">Aspartyl esterase</keyword>
<comment type="catalytic activity">
    <reaction evidence="5">
        <text>[(1-&gt;4)-alpha-D-galacturonosyl methyl ester](n) + n H2O = [(1-&gt;4)-alpha-D-galacturonosyl](n) + n methanol + n H(+)</text>
        <dbReference type="Rhea" id="RHEA:22380"/>
        <dbReference type="Rhea" id="RHEA-COMP:14570"/>
        <dbReference type="Rhea" id="RHEA-COMP:14573"/>
        <dbReference type="ChEBI" id="CHEBI:15377"/>
        <dbReference type="ChEBI" id="CHEBI:15378"/>
        <dbReference type="ChEBI" id="CHEBI:17790"/>
        <dbReference type="ChEBI" id="CHEBI:140522"/>
        <dbReference type="ChEBI" id="CHEBI:140523"/>
        <dbReference type="EC" id="3.1.1.11"/>
    </reaction>
</comment>
<evidence type="ECO:0000256" key="3">
    <source>
        <dbReference type="ARBA" id="ARBA00023085"/>
    </source>
</evidence>
<dbReference type="InterPro" id="IPR011050">
    <property type="entry name" value="Pectin_lyase_fold/virulence"/>
</dbReference>
<feature type="domain" description="Pectinesterase catalytic" evidence="6">
    <location>
        <begin position="5"/>
        <end position="93"/>
    </location>
</feature>
<keyword evidence="4" id="KW-0961">Cell wall biogenesis/degradation</keyword>
<accession>A0AAE2CHH5</accession>
<dbReference type="InterPro" id="IPR000070">
    <property type="entry name" value="Pectinesterase_cat"/>
</dbReference>
<reference evidence="7" key="2">
    <citation type="journal article" date="2024" name="Plant">
        <title>Genomic evolution and insights into agronomic trait innovations of Sesamum species.</title>
        <authorList>
            <person name="Miao H."/>
            <person name="Wang L."/>
            <person name="Qu L."/>
            <person name="Liu H."/>
            <person name="Sun Y."/>
            <person name="Le M."/>
            <person name="Wang Q."/>
            <person name="Wei S."/>
            <person name="Zheng Y."/>
            <person name="Lin W."/>
            <person name="Duan Y."/>
            <person name="Cao H."/>
            <person name="Xiong S."/>
            <person name="Wang X."/>
            <person name="Wei L."/>
            <person name="Li C."/>
            <person name="Ma Q."/>
            <person name="Ju M."/>
            <person name="Zhao R."/>
            <person name="Li G."/>
            <person name="Mu C."/>
            <person name="Tian Q."/>
            <person name="Mei H."/>
            <person name="Zhang T."/>
            <person name="Gao T."/>
            <person name="Zhang H."/>
        </authorList>
    </citation>
    <scope>NUCLEOTIDE SEQUENCE</scope>
    <source>
        <strain evidence="7">3651</strain>
    </source>
</reference>
<dbReference type="PANTHER" id="PTHR31707">
    <property type="entry name" value="PECTINESTERASE"/>
    <property type="match status" value="1"/>
</dbReference>
<evidence type="ECO:0000256" key="1">
    <source>
        <dbReference type="ARBA" id="ARBA00005184"/>
    </source>
</evidence>
<evidence type="ECO:0000256" key="5">
    <source>
        <dbReference type="ARBA" id="ARBA00047928"/>
    </source>
</evidence>
<dbReference type="GO" id="GO:0030599">
    <property type="term" value="F:pectinesterase activity"/>
    <property type="evidence" value="ECO:0007669"/>
    <property type="project" value="UniProtKB-EC"/>
</dbReference>
<dbReference type="InterPro" id="IPR012334">
    <property type="entry name" value="Pectin_lyas_fold"/>
</dbReference>
<dbReference type="SUPFAM" id="SSF51126">
    <property type="entry name" value="Pectin lyase-like"/>
    <property type="match status" value="1"/>
</dbReference>
<sequence>MERQKPLFKAYLGRPWSDFSTVVVMESYLDDIIQLTGWLSWGNTTTDKLTYYEFRNHGPGAATSKRVNWKGYEIITRANKVQKFTVAKFIYGDDWLPRTGIPFTRGFISD</sequence>
<evidence type="ECO:0000256" key="2">
    <source>
        <dbReference type="ARBA" id="ARBA00022801"/>
    </source>
</evidence>
<proteinExistence type="predicted"/>
<organism evidence="7 8">
    <name type="scientific">Sesamum alatum</name>
    <dbReference type="NCBI Taxonomy" id="300844"/>
    <lineage>
        <taxon>Eukaryota</taxon>
        <taxon>Viridiplantae</taxon>
        <taxon>Streptophyta</taxon>
        <taxon>Embryophyta</taxon>
        <taxon>Tracheophyta</taxon>
        <taxon>Spermatophyta</taxon>
        <taxon>Magnoliopsida</taxon>
        <taxon>eudicotyledons</taxon>
        <taxon>Gunneridae</taxon>
        <taxon>Pentapetalae</taxon>
        <taxon>asterids</taxon>
        <taxon>lamiids</taxon>
        <taxon>Lamiales</taxon>
        <taxon>Pedaliaceae</taxon>
        <taxon>Sesamum</taxon>
    </lineage>
</organism>
<dbReference type="Gene3D" id="2.160.20.10">
    <property type="entry name" value="Single-stranded right-handed beta-helix, Pectin lyase-like"/>
    <property type="match status" value="1"/>
</dbReference>
<protein>
    <submittedName>
        <fullName evidence="7">Pectinesterase/pectinesterase inhibitor 46</fullName>
    </submittedName>
</protein>
<dbReference type="AlphaFoldDB" id="A0AAE2CHH5"/>